<evidence type="ECO:0000256" key="1">
    <source>
        <dbReference type="ARBA" id="ARBA00001113"/>
    </source>
</evidence>
<gene>
    <name evidence="7" type="ORF">SAMN02910354_01218</name>
</gene>
<sequence length="136" mass="13759">MVNLVIVSHSKKLADGVAELAGQMVTGGCKIAVAAGIDDEENPIGTDAVKIMSAIEEVFSADGVVILVDLGSAILSAETALDLLDPEIAEKVAISYAPLVEGALAAAVSASTGDDLQTVLAEAKAAGDLKLQQENK</sequence>
<protein>
    <recommendedName>
        <fullName evidence="3">phosphoenolpyruvate--glycerone phosphotransferase</fullName>
        <ecNumber evidence="3">2.7.1.121</ecNumber>
    </recommendedName>
</protein>
<keyword evidence="4" id="KW-0808">Transferase</keyword>
<feature type="domain" description="PTS EIIA type-4" evidence="6">
    <location>
        <begin position="1"/>
        <end position="131"/>
    </location>
</feature>
<dbReference type="InterPro" id="IPR004701">
    <property type="entry name" value="PTS_EIIA_man-typ"/>
</dbReference>
<evidence type="ECO:0000313" key="7">
    <source>
        <dbReference type="EMBL" id="SCY02816.1"/>
    </source>
</evidence>
<dbReference type="Pfam" id="PF03610">
    <property type="entry name" value="EIIA-man"/>
    <property type="match status" value="1"/>
</dbReference>
<evidence type="ECO:0000256" key="2">
    <source>
        <dbReference type="ARBA" id="ARBA00002788"/>
    </source>
</evidence>
<evidence type="ECO:0000313" key="8">
    <source>
        <dbReference type="Proteomes" id="UP000199588"/>
    </source>
</evidence>
<dbReference type="PANTHER" id="PTHR38594">
    <property type="entry name" value="PEP-DEPENDENT DIHYDROXYACETONE KINASE, PHOSPHORYL DONOR SUBUNIT DHAM"/>
    <property type="match status" value="1"/>
</dbReference>
<dbReference type="PROSITE" id="PS51096">
    <property type="entry name" value="PTS_EIIA_TYPE_4"/>
    <property type="match status" value="1"/>
</dbReference>
<evidence type="ECO:0000256" key="3">
    <source>
        <dbReference type="ARBA" id="ARBA00012095"/>
    </source>
</evidence>
<dbReference type="SUPFAM" id="SSF53062">
    <property type="entry name" value="PTS system fructose IIA component-like"/>
    <property type="match status" value="1"/>
</dbReference>
<name>A0A1G5CK90_9PAST</name>
<comment type="subunit">
    <text evidence="5">Homodimer. The dihydroxyacetone kinase complex is composed of a homodimer of DhaM, a homodimer of DhaK and the subunit DhaL.</text>
</comment>
<dbReference type="Gene3D" id="3.40.50.510">
    <property type="entry name" value="Phosphotransferase system, mannose-type IIA component"/>
    <property type="match status" value="1"/>
</dbReference>
<dbReference type="PANTHER" id="PTHR38594:SF1">
    <property type="entry name" value="PEP-DEPENDENT DIHYDROXYACETONE KINASE, PHOSPHORYL DONOR SUBUNIT DHAM"/>
    <property type="match status" value="1"/>
</dbReference>
<dbReference type="GO" id="GO:0016301">
    <property type="term" value="F:kinase activity"/>
    <property type="evidence" value="ECO:0007669"/>
    <property type="project" value="UniProtKB-KW"/>
</dbReference>
<proteinExistence type="predicted"/>
<dbReference type="InterPro" id="IPR012844">
    <property type="entry name" value="DhaM_N"/>
</dbReference>
<accession>A0A1G5CK90</accession>
<evidence type="ECO:0000259" key="6">
    <source>
        <dbReference type="PROSITE" id="PS51096"/>
    </source>
</evidence>
<comment type="function">
    <text evidence="2">Component of the dihydroxyacetone kinase complex, which is responsible for the phosphoenolpyruvate (PEP)-dependent phosphorylation of dihydroxyacetone. DhaM serves as the phosphoryl donor. Is phosphorylated by phosphoenolpyruvate in an EI- and HPr-dependent reaction, and a phosphorelay system on histidine residues finally leads to phosphoryl transfer to DhaL and dihydroxyacetone.</text>
</comment>
<comment type="caution">
    <text evidence="7">The sequence shown here is derived from an EMBL/GenBank/DDBJ whole genome shotgun (WGS) entry which is preliminary data.</text>
</comment>
<dbReference type="NCBIfam" id="TIGR02364">
    <property type="entry name" value="dha_pts"/>
    <property type="match status" value="1"/>
</dbReference>
<comment type="catalytic activity">
    <reaction evidence="1">
        <text>dihydroxyacetone + phosphoenolpyruvate = dihydroxyacetone phosphate + pyruvate</text>
        <dbReference type="Rhea" id="RHEA:18381"/>
        <dbReference type="ChEBI" id="CHEBI:15361"/>
        <dbReference type="ChEBI" id="CHEBI:16016"/>
        <dbReference type="ChEBI" id="CHEBI:57642"/>
        <dbReference type="ChEBI" id="CHEBI:58702"/>
        <dbReference type="EC" id="2.7.1.121"/>
    </reaction>
</comment>
<reference evidence="7 8" key="1">
    <citation type="submission" date="2016-10" db="EMBL/GenBank/DDBJ databases">
        <authorList>
            <person name="Varghese N."/>
            <person name="Submissions S."/>
        </authorList>
    </citation>
    <scope>NUCLEOTIDE SEQUENCE [LARGE SCALE GENOMIC DNA]</scope>
    <source>
        <strain evidence="7 8">DSM 22022</strain>
    </source>
</reference>
<dbReference type="InterPro" id="IPR036662">
    <property type="entry name" value="PTS_EIIA_man-typ_sf"/>
</dbReference>
<keyword evidence="7" id="KW-0418">Kinase</keyword>
<dbReference type="RefSeq" id="WP_011200776.1">
    <property type="nucleotide sequence ID" value="NZ_CP015031.1"/>
</dbReference>
<evidence type="ECO:0000256" key="5">
    <source>
        <dbReference type="ARBA" id="ARBA00046577"/>
    </source>
</evidence>
<keyword evidence="8" id="KW-1185">Reference proteome</keyword>
<dbReference type="EMBL" id="FMUQ01000008">
    <property type="protein sequence ID" value="SCY02816.1"/>
    <property type="molecule type" value="Genomic_DNA"/>
</dbReference>
<dbReference type="Proteomes" id="UP000199588">
    <property type="component" value="Unassembled WGS sequence"/>
</dbReference>
<dbReference type="InterPro" id="IPR039643">
    <property type="entry name" value="DhaM"/>
</dbReference>
<organism evidence="7 8">
    <name type="scientific">Basfia succiniciproducens</name>
    <dbReference type="NCBI Taxonomy" id="653940"/>
    <lineage>
        <taxon>Bacteria</taxon>
        <taxon>Pseudomonadati</taxon>
        <taxon>Pseudomonadota</taxon>
        <taxon>Gammaproteobacteria</taxon>
        <taxon>Pasteurellales</taxon>
        <taxon>Pasteurellaceae</taxon>
        <taxon>Basfia</taxon>
    </lineage>
</organism>
<dbReference type="EC" id="2.7.1.121" evidence="3"/>
<evidence type="ECO:0000256" key="4">
    <source>
        <dbReference type="ARBA" id="ARBA00022679"/>
    </source>
</evidence>